<evidence type="ECO:0000313" key="1">
    <source>
        <dbReference type="EMBL" id="KAK5706089.1"/>
    </source>
</evidence>
<organism evidence="1 2">
    <name type="scientific">Elasticomyces elasticus</name>
    <dbReference type="NCBI Taxonomy" id="574655"/>
    <lineage>
        <taxon>Eukaryota</taxon>
        <taxon>Fungi</taxon>
        <taxon>Dikarya</taxon>
        <taxon>Ascomycota</taxon>
        <taxon>Pezizomycotina</taxon>
        <taxon>Dothideomycetes</taxon>
        <taxon>Dothideomycetidae</taxon>
        <taxon>Mycosphaerellales</taxon>
        <taxon>Teratosphaeriaceae</taxon>
        <taxon>Elasticomyces</taxon>
    </lineage>
</organism>
<accession>A0AAN8A5N5</accession>
<reference evidence="1" key="1">
    <citation type="submission" date="2023-08" db="EMBL/GenBank/DDBJ databases">
        <title>Black Yeasts Isolated from many extreme environments.</title>
        <authorList>
            <person name="Coleine C."/>
            <person name="Stajich J.E."/>
            <person name="Selbmann L."/>
        </authorList>
    </citation>
    <scope>NUCLEOTIDE SEQUENCE</scope>
    <source>
        <strain evidence="1">CCFEE 5810</strain>
    </source>
</reference>
<dbReference type="InterPro" id="IPR038883">
    <property type="entry name" value="AN11006-like"/>
</dbReference>
<dbReference type="EMBL" id="JAVRQU010000002">
    <property type="protein sequence ID" value="KAK5706089.1"/>
    <property type="molecule type" value="Genomic_DNA"/>
</dbReference>
<gene>
    <name evidence="1" type="ORF">LTR97_001075</name>
</gene>
<sequence length="276" mass="32347">MAPTLLTLPLELRQMIYGHYFAAYSACPHGGGLRLFREPKNFTSPISWCPKINKKHACLEGGETIYTSEWAERVSFEVTKEFLEECRSDEKDFWSKYKPQCCTGNPHDLLLVNKQIWQEAAEVFLHALPFHFRFPETRTGNFSAGWQSISIFRHLRSIIVDWDIKPEDWPRFGGYYVSETSTFSWLASTFPNVERVEVRIRIKDAVSYERVRLGLEGFRRLREIDIRDEKIERASMQRREVRQGRLPLYPVQCKINGRVVELGDRLMEEPKEGHQG</sequence>
<protein>
    <submittedName>
        <fullName evidence="1">Uncharacterized protein</fullName>
    </submittedName>
</protein>
<proteinExistence type="predicted"/>
<comment type="caution">
    <text evidence="1">The sequence shown here is derived from an EMBL/GenBank/DDBJ whole genome shotgun (WGS) entry which is preliminary data.</text>
</comment>
<dbReference type="Proteomes" id="UP001310594">
    <property type="component" value="Unassembled WGS sequence"/>
</dbReference>
<evidence type="ECO:0000313" key="2">
    <source>
        <dbReference type="Proteomes" id="UP001310594"/>
    </source>
</evidence>
<dbReference type="AlphaFoldDB" id="A0AAN8A5N5"/>
<name>A0AAN8A5N5_9PEZI</name>
<dbReference type="PANTHER" id="PTHR42085:SF1">
    <property type="entry name" value="F-BOX DOMAIN-CONTAINING PROTEIN"/>
    <property type="match status" value="1"/>
</dbReference>
<dbReference type="PANTHER" id="PTHR42085">
    <property type="entry name" value="F-BOX DOMAIN-CONTAINING PROTEIN"/>
    <property type="match status" value="1"/>
</dbReference>